<organism evidence="1 2">
    <name type="scientific">Gossypium barbadense</name>
    <name type="common">Sea Island cotton</name>
    <name type="synonym">Hibiscus barbadensis</name>
    <dbReference type="NCBI Taxonomy" id="3634"/>
    <lineage>
        <taxon>Eukaryota</taxon>
        <taxon>Viridiplantae</taxon>
        <taxon>Streptophyta</taxon>
        <taxon>Embryophyta</taxon>
        <taxon>Tracheophyta</taxon>
        <taxon>Spermatophyta</taxon>
        <taxon>Magnoliopsida</taxon>
        <taxon>eudicotyledons</taxon>
        <taxon>Gunneridae</taxon>
        <taxon>Pentapetalae</taxon>
        <taxon>rosids</taxon>
        <taxon>malvids</taxon>
        <taxon>Malvales</taxon>
        <taxon>Malvaceae</taxon>
        <taxon>Malvoideae</taxon>
        <taxon>Gossypium</taxon>
    </lineage>
</organism>
<accession>A0A2P5YWF3</accession>
<proteinExistence type="predicted"/>
<evidence type="ECO:0000313" key="2">
    <source>
        <dbReference type="Proteomes" id="UP000239757"/>
    </source>
</evidence>
<gene>
    <name evidence="1" type="ORF">GOBAR_AA00645</name>
</gene>
<reference evidence="1 2" key="1">
    <citation type="submission" date="2015-01" db="EMBL/GenBank/DDBJ databases">
        <title>Genome of allotetraploid Gossypium barbadense reveals genomic plasticity and fiber elongation in cotton evolution.</title>
        <authorList>
            <person name="Chen X."/>
            <person name="Liu X."/>
            <person name="Zhao B."/>
            <person name="Zheng H."/>
            <person name="Hu Y."/>
            <person name="Lu G."/>
            <person name="Yang C."/>
            <person name="Chen J."/>
            <person name="Shan C."/>
            <person name="Zhang L."/>
            <person name="Zhou Y."/>
            <person name="Wang L."/>
            <person name="Guo W."/>
            <person name="Bai Y."/>
            <person name="Ruan J."/>
            <person name="Shangguan X."/>
            <person name="Mao Y."/>
            <person name="Jiang J."/>
            <person name="Zhu Y."/>
            <person name="Lei J."/>
            <person name="Kang H."/>
            <person name="Chen S."/>
            <person name="He X."/>
            <person name="Wang R."/>
            <person name="Wang Y."/>
            <person name="Chen J."/>
            <person name="Wang L."/>
            <person name="Yu S."/>
            <person name="Wang B."/>
            <person name="Wei J."/>
            <person name="Song S."/>
            <person name="Lu X."/>
            <person name="Gao Z."/>
            <person name="Gu W."/>
            <person name="Deng X."/>
            <person name="Ma D."/>
            <person name="Wang S."/>
            <person name="Liang W."/>
            <person name="Fang L."/>
            <person name="Cai C."/>
            <person name="Zhu X."/>
            <person name="Zhou B."/>
            <person name="Zhang Y."/>
            <person name="Chen Z."/>
            <person name="Xu S."/>
            <person name="Zhu R."/>
            <person name="Wang S."/>
            <person name="Zhang T."/>
            <person name="Zhao G."/>
        </authorList>
    </citation>
    <scope>NUCLEOTIDE SEQUENCE [LARGE SCALE GENOMIC DNA]</scope>
    <source>
        <strain evidence="2">cv. Xinhai21</strain>
        <tissue evidence="1">Leaf</tissue>
    </source>
</reference>
<dbReference type="EMBL" id="KZ662727">
    <property type="protein sequence ID" value="PPS19931.1"/>
    <property type="molecule type" value="Genomic_DNA"/>
</dbReference>
<sequence>MNESTKAMMRVKEDTPVLVEVGFHKYYAKRILYLKLAIVVVEQGMKVVENLSQWSFKFLSNMVREVGVAMRCGSADKSAIE</sequence>
<dbReference type="Proteomes" id="UP000239757">
    <property type="component" value="Unassembled WGS sequence"/>
</dbReference>
<name>A0A2P5YWF3_GOSBA</name>
<evidence type="ECO:0000313" key="1">
    <source>
        <dbReference type="EMBL" id="PPS19931.1"/>
    </source>
</evidence>
<protein>
    <submittedName>
        <fullName evidence="1">Uncharacterized protein</fullName>
    </submittedName>
</protein>
<dbReference type="AlphaFoldDB" id="A0A2P5YWF3"/>